<dbReference type="SUPFAM" id="SSF54637">
    <property type="entry name" value="Thioesterase/thiol ester dehydrase-isomerase"/>
    <property type="match status" value="1"/>
</dbReference>
<gene>
    <name evidence="2" type="ORF">BDV40DRAFT_280777</name>
</gene>
<dbReference type="Gene3D" id="3.10.129.10">
    <property type="entry name" value="Hotdog Thioesterase"/>
    <property type="match status" value="1"/>
</dbReference>
<dbReference type="InterPro" id="IPR006683">
    <property type="entry name" value="Thioestr_dom"/>
</dbReference>
<keyword evidence="3" id="KW-1185">Reference proteome</keyword>
<dbReference type="OrthoDB" id="506431at2759"/>
<accession>A0A5N6UD77</accession>
<name>A0A5N6UD77_ASPTM</name>
<dbReference type="AlphaFoldDB" id="A0A5N6UD77"/>
<dbReference type="PANTHER" id="PTHR47260:SF3">
    <property type="entry name" value="THIOESTERASE FAMILY PROTEIN (AFU_ORTHOLOGUE AFUA_7G03960)"/>
    <property type="match status" value="1"/>
</dbReference>
<dbReference type="Pfam" id="PF03061">
    <property type="entry name" value="4HBT"/>
    <property type="match status" value="1"/>
</dbReference>
<evidence type="ECO:0000313" key="2">
    <source>
        <dbReference type="EMBL" id="KAE8156550.1"/>
    </source>
</evidence>
<dbReference type="Proteomes" id="UP000326950">
    <property type="component" value="Unassembled WGS sequence"/>
</dbReference>
<evidence type="ECO:0000313" key="3">
    <source>
        <dbReference type="Proteomes" id="UP000326950"/>
    </source>
</evidence>
<evidence type="ECO:0000259" key="1">
    <source>
        <dbReference type="Pfam" id="PF03061"/>
    </source>
</evidence>
<feature type="domain" description="Thioesterase" evidence="1">
    <location>
        <begin position="126"/>
        <end position="204"/>
    </location>
</feature>
<dbReference type="InterPro" id="IPR052061">
    <property type="entry name" value="PTE-AB_protein"/>
</dbReference>
<dbReference type="PANTHER" id="PTHR47260">
    <property type="entry name" value="UPF0644 PROTEIN PB2B4.06"/>
    <property type="match status" value="1"/>
</dbReference>
<dbReference type="EMBL" id="ML738756">
    <property type="protein sequence ID" value="KAE8156550.1"/>
    <property type="molecule type" value="Genomic_DNA"/>
</dbReference>
<proteinExistence type="predicted"/>
<dbReference type="InterPro" id="IPR029069">
    <property type="entry name" value="HotDog_dom_sf"/>
</dbReference>
<dbReference type="CDD" id="cd03443">
    <property type="entry name" value="PaaI_thioesterase"/>
    <property type="match status" value="1"/>
</dbReference>
<reference evidence="2 3" key="1">
    <citation type="submission" date="2019-04" db="EMBL/GenBank/DDBJ databases">
        <title>Friends and foes A comparative genomics study of 23 Aspergillus species from section Flavi.</title>
        <authorList>
            <consortium name="DOE Joint Genome Institute"/>
            <person name="Kjaerbolling I."/>
            <person name="Vesth T."/>
            <person name="Frisvad J.C."/>
            <person name="Nybo J.L."/>
            <person name="Theobald S."/>
            <person name="Kildgaard S."/>
            <person name="Isbrandt T."/>
            <person name="Kuo A."/>
            <person name="Sato A."/>
            <person name="Lyhne E.K."/>
            <person name="Kogle M.E."/>
            <person name="Wiebenga A."/>
            <person name="Kun R.S."/>
            <person name="Lubbers R.J."/>
            <person name="Makela M.R."/>
            <person name="Barry K."/>
            <person name="Chovatia M."/>
            <person name="Clum A."/>
            <person name="Daum C."/>
            <person name="Haridas S."/>
            <person name="He G."/>
            <person name="LaButti K."/>
            <person name="Lipzen A."/>
            <person name="Mondo S."/>
            <person name="Riley R."/>
            <person name="Salamov A."/>
            <person name="Simmons B.A."/>
            <person name="Magnuson J.K."/>
            <person name="Henrissat B."/>
            <person name="Mortensen U.H."/>
            <person name="Larsen T.O."/>
            <person name="Devries R.P."/>
            <person name="Grigoriev I.V."/>
            <person name="Machida M."/>
            <person name="Baker S.E."/>
            <person name="Andersen M.R."/>
        </authorList>
    </citation>
    <scope>NUCLEOTIDE SEQUENCE [LARGE SCALE GENOMIC DNA]</scope>
    <source>
        <strain evidence="2 3">CBS 117626</strain>
    </source>
</reference>
<organism evidence="2 3">
    <name type="scientific">Aspergillus tamarii</name>
    <dbReference type="NCBI Taxonomy" id="41984"/>
    <lineage>
        <taxon>Eukaryota</taxon>
        <taxon>Fungi</taxon>
        <taxon>Dikarya</taxon>
        <taxon>Ascomycota</taxon>
        <taxon>Pezizomycotina</taxon>
        <taxon>Eurotiomycetes</taxon>
        <taxon>Eurotiomycetidae</taxon>
        <taxon>Eurotiales</taxon>
        <taxon>Aspergillaceae</taxon>
        <taxon>Aspergillus</taxon>
        <taxon>Aspergillus subgen. Circumdati</taxon>
    </lineage>
</organism>
<protein>
    <submittedName>
        <fullName evidence="2">HotDog domain-containing protein</fullName>
    </submittedName>
</protein>
<sequence length="221" mass="24449">MNKQYNYEGYIQALMKISIPRPSEAFFTKSPCVKAYLSSGLYQPVPFTAQFPAPDRTANSFFGRTINTLDTIEHAMGLVHRATFGLKPHPTLLEAEIAKLDEEMRGDPPFILLVKAGGGLNGFEDTIHGGVLASLFDEALSCCAEQCRASFSDAKTALYTARLDVSYGAPVSSSCILIIKTWLRQRDDRKWFLDAELFTEDGKVRGTAKSLWISQKPQSGL</sequence>